<dbReference type="Proteomes" id="UP000542695">
    <property type="component" value="Unassembled WGS sequence"/>
</dbReference>
<evidence type="ECO:0000313" key="1">
    <source>
        <dbReference type="EMBL" id="NWC84171.1"/>
    </source>
</evidence>
<sequence length="107" mass="11674">MQANISDCNIFAHARLVDSPSRQSGDLLQLYWVGDGDIYAARCPEEAYQLHIGLLGELARGELTIADVSLVDEISLDSAYRFEDGKPAVSLRKIQPMLTAPGAIDLL</sequence>
<name>A0A7Y8D594_PSEPU</name>
<evidence type="ECO:0000313" key="2">
    <source>
        <dbReference type="Proteomes" id="UP000542695"/>
    </source>
</evidence>
<protein>
    <submittedName>
        <fullName evidence="1">Uncharacterized protein</fullName>
    </submittedName>
</protein>
<organism evidence="1 2">
    <name type="scientific">Pseudomonas putida</name>
    <name type="common">Arthrobacter siderocapsulatus</name>
    <dbReference type="NCBI Taxonomy" id="303"/>
    <lineage>
        <taxon>Bacteria</taxon>
        <taxon>Pseudomonadati</taxon>
        <taxon>Pseudomonadota</taxon>
        <taxon>Gammaproteobacteria</taxon>
        <taxon>Pseudomonadales</taxon>
        <taxon>Pseudomonadaceae</taxon>
        <taxon>Pseudomonas</taxon>
    </lineage>
</organism>
<reference evidence="1 2" key="1">
    <citation type="submission" date="2020-04" db="EMBL/GenBank/DDBJ databases">
        <title>Molecular characterization of pseudomonads from Agaricus bisporus reveal novel blotch 2 pathogens in Western Europe.</title>
        <authorList>
            <person name="Taparia T."/>
            <person name="Krijger M."/>
            <person name="Haynes E."/>
            <person name="Elpinstone J.G."/>
            <person name="Noble R."/>
            <person name="Van Der Wolf J."/>
        </authorList>
    </citation>
    <scope>NUCLEOTIDE SEQUENCE [LARGE SCALE GENOMIC DNA]</scope>
    <source>
        <strain evidence="1 2">P7765</strain>
    </source>
</reference>
<dbReference type="RefSeq" id="WP_177011333.1">
    <property type="nucleotide sequence ID" value="NZ_JACARV010000127.1"/>
</dbReference>
<proteinExistence type="predicted"/>
<comment type="caution">
    <text evidence="1">The sequence shown here is derived from an EMBL/GenBank/DDBJ whole genome shotgun (WGS) entry which is preliminary data.</text>
</comment>
<dbReference type="EMBL" id="JACARV010000127">
    <property type="protein sequence ID" value="NWC84171.1"/>
    <property type="molecule type" value="Genomic_DNA"/>
</dbReference>
<dbReference type="AlphaFoldDB" id="A0A7Y8D594"/>
<accession>A0A7Y8D594</accession>
<gene>
    <name evidence="1" type="ORF">HX798_28380</name>
</gene>